<evidence type="ECO:0000256" key="7">
    <source>
        <dbReference type="ARBA" id="ARBA00023136"/>
    </source>
</evidence>
<dbReference type="EMBL" id="CYZU01000025">
    <property type="protein sequence ID" value="CUO61940.1"/>
    <property type="molecule type" value="Genomic_DNA"/>
</dbReference>
<dbReference type="STRING" id="39482.ERS852491_02756"/>
<dbReference type="PANTHER" id="PTHR35011">
    <property type="entry name" value="2,3-DIKETO-L-GULONATE TRAP TRANSPORTER SMALL PERMEASE PROTEIN YIAM"/>
    <property type="match status" value="1"/>
</dbReference>
<keyword evidence="2" id="KW-0813">Transport</keyword>
<gene>
    <name evidence="11" type="primary">yiaM</name>
    <name evidence="11" type="ORF">ERS852491_02756</name>
</gene>
<reference evidence="11 12" key="1">
    <citation type="submission" date="2015-09" db="EMBL/GenBank/DDBJ databases">
        <authorList>
            <consortium name="Pathogen Informatics"/>
        </authorList>
    </citation>
    <scope>NUCLEOTIDE SEQUENCE [LARGE SCALE GENOMIC DNA]</scope>
    <source>
        <strain evidence="11 12">2789STDY5834876</strain>
    </source>
</reference>
<keyword evidence="4" id="KW-0997">Cell inner membrane</keyword>
<keyword evidence="3" id="KW-1003">Cell membrane</keyword>
<accession>A0A174GM16</accession>
<dbReference type="Pfam" id="PF04290">
    <property type="entry name" value="DctQ"/>
    <property type="match status" value="1"/>
</dbReference>
<feature type="transmembrane region" description="Helical" evidence="9">
    <location>
        <begin position="85"/>
        <end position="106"/>
    </location>
</feature>
<keyword evidence="5 9" id="KW-0812">Transmembrane</keyword>
<feature type="transmembrane region" description="Helical" evidence="9">
    <location>
        <begin position="43"/>
        <end position="64"/>
    </location>
</feature>
<feature type="transmembrane region" description="Helical" evidence="9">
    <location>
        <begin position="126"/>
        <end position="147"/>
    </location>
</feature>
<evidence type="ECO:0000256" key="4">
    <source>
        <dbReference type="ARBA" id="ARBA00022519"/>
    </source>
</evidence>
<dbReference type="InterPro" id="IPR007387">
    <property type="entry name" value="TRAP_DctQ"/>
</dbReference>
<organism evidence="11 12">
    <name type="scientific">Faecalicatena contorta</name>
    <dbReference type="NCBI Taxonomy" id="39482"/>
    <lineage>
        <taxon>Bacteria</taxon>
        <taxon>Bacillati</taxon>
        <taxon>Bacillota</taxon>
        <taxon>Clostridia</taxon>
        <taxon>Lachnospirales</taxon>
        <taxon>Lachnospiraceae</taxon>
        <taxon>Faecalicatena</taxon>
    </lineage>
</organism>
<evidence type="ECO:0000256" key="9">
    <source>
        <dbReference type="SAM" id="Phobius"/>
    </source>
</evidence>
<dbReference type="InterPro" id="IPR055348">
    <property type="entry name" value="DctQ"/>
</dbReference>
<evidence type="ECO:0000256" key="8">
    <source>
        <dbReference type="ARBA" id="ARBA00038436"/>
    </source>
</evidence>
<dbReference type="RefSeq" id="WP_055153663.1">
    <property type="nucleotide sequence ID" value="NZ_CYZU01000025.1"/>
</dbReference>
<dbReference type="GO" id="GO:0005886">
    <property type="term" value="C:plasma membrane"/>
    <property type="evidence" value="ECO:0007669"/>
    <property type="project" value="UniProtKB-SubCell"/>
</dbReference>
<evidence type="ECO:0000256" key="3">
    <source>
        <dbReference type="ARBA" id="ARBA00022475"/>
    </source>
</evidence>
<sequence length="177" mass="20513">MKKVLFIIKNIEEILAGVSLIVMVLITFCDTLGRYFFSKPITWGSEMSLFFAVWATFLGMTAAYKRNQHLGMEFFSNKFSIKNKLRLQQLITLVLVLLSGTLMVVTWQFVMQTSKRTAIMRLPYKYIYAAAAVGFTFMTIYSVIYFCQGIFKKDAFREHFYPDEEEPEDIGSLPLQD</sequence>
<evidence type="ECO:0000313" key="12">
    <source>
        <dbReference type="Proteomes" id="UP000095544"/>
    </source>
</evidence>
<evidence type="ECO:0000313" key="11">
    <source>
        <dbReference type="EMBL" id="CUO61940.1"/>
    </source>
</evidence>
<dbReference type="Proteomes" id="UP000095544">
    <property type="component" value="Unassembled WGS sequence"/>
</dbReference>
<evidence type="ECO:0000259" key="10">
    <source>
        <dbReference type="Pfam" id="PF04290"/>
    </source>
</evidence>
<dbReference type="AlphaFoldDB" id="A0A174GM16"/>
<proteinExistence type="inferred from homology"/>
<evidence type="ECO:0000256" key="1">
    <source>
        <dbReference type="ARBA" id="ARBA00004429"/>
    </source>
</evidence>
<name>A0A174GM16_9FIRM</name>
<keyword evidence="7 9" id="KW-0472">Membrane</keyword>
<keyword evidence="6 9" id="KW-1133">Transmembrane helix</keyword>
<evidence type="ECO:0000256" key="6">
    <source>
        <dbReference type="ARBA" id="ARBA00022989"/>
    </source>
</evidence>
<comment type="similarity">
    <text evidence="8">Belongs to the TRAP transporter small permease family.</text>
</comment>
<comment type="subcellular location">
    <subcellularLocation>
        <location evidence="1">Cell inner membrane</location>
        <topology evidence="1">Multi-pass membrane protein</topology>
    </subcellularLocation>
</comment>
<dbReference type="OrthoDB" id="9814265at2"/>
<feature type="domain" description="Tripartite ATP-independent periplasmic transporters DctQ component" evidence="10">
    <location>
        <begin position="23"/>
        <end position="149"/>
    </location>
</feature>
<protein>
    <submittedName>
        <fullName evidence="11">2,3-diketo-L-gulonate TRAP transporter small permease protein yiaM</fullName>
    </submittedName>
</protein>
<feature type="transmembrane region" description="Helical" evidence="9">
    <location>
        <begin position="14"/>
        <end position="37"/>
    </location>
</feature>
<evidence type="ECO:0000256" key="2">
    <source>
        <dbReference type="ARBA" id="ARBA00022448"/>
    </source>
</evidence>
<evidence type="ECO:0000256" key="5">
    <source>
        <dbReference type="ARBA" id="ARBA00022692"/>
    </source>
</evidence>